<organism evidence="2 3">
    <name type="scientific">Thioclava kandeliae</name>
    <dbReference type="NCBI Taxonomy" id="3070818"/>
    <lineage>
        <taxon>Bacteria</taxon>
        <taxon>Pseudomonadati</taxon>
        <taxon>Pseudomonadota</taxon>
        <taxon>Alphaproteobacteria</taxon>
        <taxon>Rhodobacterales</taxon>
        <taxon>Paracoccaceae</taxon>
        <taxon>Thioclava</taxon>
    </lineage>
</organism>
<accession>A0ABV1SL25</accession>
<evidence type="ECO:0008006" key="4">
    <source>
        <dbReference type="Google" id="ProtNLM"/>
    </source>
</evidence>
<protein>
    <recommendedName>
        <fullName evidence="4">Gluconate 2-dehydrogenase subunit 3 family protein</fullName>
    </recommendedName>
</protein>
<gene>
    <name evidence="2" type="ORF">VSX56_17720</name>
</gene>
<reference evidence="2 3" key="2">
    <citation type="submission" date="2024-06" db="EMBL/GenBank/DDBJ databases">
        <title>Thioclava kandeliae sp. nov. from a rhizosphere soil sample of Kandelia candel in a mangrove.</title>
        <authorList>
            <person name="Mu T."/>
        </authorList>
    </citation>
    <scope>NUCLEOTIDE SEQUENCE [LARGE SCALE GENOMIC DNA]</scope>
    <source>
        <strain evidence="2 3">CPCC 100088</strain>
    </source>
</reference>
<feature type="chain" id="PRO_5045099630" description="Gluconate 2-dehydrogenase subunit 3 family protein" evidence="1">
    <location>
        <begin position="20"/>
        <end position="176"/>
    </location>
</feature>
<evidence type="ECO:0000313" key="2">
    <source>
        <dbReference type="EMBL" id="MER5173607.1"/>
    </source>
</evidence>
<evidence type="ECO:0000256" key="1">
    <source>
        <dbReference type="SAM" id="SignalP"/>
    </source>
</evidence>
<dbReference type="Proteomes" id="UP001438953">
    <property type="component" value="Unassembled WGS sequence"/>
</dbReference>
<evidence type="ECO:0000313" key="3">
    <source>
        <dbReference type="Proteomes" id="UP001438953"/>
    </source>
</evidence>
<keyword evidence="1" id="KW-0732">Signal</keyword>
<feature type="signal peptide" evidence="1">
    <location>
        <begin position="1"/>
        <end position="19"/>
    </location>
</feature>
<dbReference type="EMBL" id="JAYWLC010000022">
    <property type="protein sequence ID" value="MER5173607.1"/>
    <property type="molecule type" value="Genomic_DNA"/>
</dbReference>
<comment type="caution">
    <text evidence="2">The sequence shown here is derived from an EMBL/GenBank/DDBJ whole genome shotgun (WGS) entry which is preliminary data.</text>
</comment>
<name>A0ABV1SL25_9RHOB</name>
<proteinExistence type="predicted"/>
<sequence>MKTRNKNVLLGSTSTALVAAVFGSAAPANVGLGLGRHESSRIILMRMLRVMFPHPSFSDAPYERCAKALIADARQTPGQKIAFAAALDNLADEGFADLGDDAALTYLRGIEKTGFFQLVRAKAVVTLYDDEEVWQALGYEGASFDQGGYIDRGFNDLDWLPEPRIEEYDGQEGAQP</sequence>
<reference evidence="2 3" key="1">
    <citation type="submission" date="2024-01" db="EMBL/GenBank/DDBJ databases">
        <authorList>
            <person name="Deng Y."/>
            <person name="Su J."/>
        </authorList>
    </citation>
    <scope>NUCLEOTIDE SEQUENCE [LARGE SCALE GENOMIC DNA]</scope>
    <source>
        <strain evidence="2 3">CPCC 100088</strain>
    </source>
</reference>
<keyword evidence="3" id="KW-1185">Reference proteome</keyword>
<dbReference type="RefSeq" id="WP_350938984.1">
    <property type="nucleotide sequence ID" value="NZ_JAYWLC010000022.1"/>
</dbReference>